<dbReference type="EMBL" id="AP021876">
    <property type="protein sequence ID" value="BBO81404.1"/>
    <property type="molecule type" value="Genomic_DNA"/>
</dbReference>
<dbReference type="GO" id="GO:0005524">
    <property type="term" value="F:ATP binding"/>
    <property type="evidence" value="ECO:0007669"/>
    <property type="project" value="UniProtKB-KW"/>
</dbReference>
<dbReference type="PROSITE" id="PS00211">
    <property type="entry name" value="ABC_TRANSPORTER_1"/>
    <property type="match status" value="1"/>
</dbReference>
<keyword evidence="1" id="KW-0813">Transport</keyword>
<keyword evidence="3 5" id="KW-0067">ATP-binding</keyword>
<dbReference type="SUPFAM" id="SSF52540">
    <property type="entry name" value="P-loop containing nucleoside triphosphate hydrolases"/>
    <property type="match status" value="1"/>
</dbReference>
<reference evidence="5 6" key="1">
    <citation type="submission" date="2019-11" db="EMBL/GenBank/DDBJ databases">
        <title>Comparative genomics of hydrocarbon-degrading Desulfosarcina strains.</title>
        <authorList>
            <person name="Watanabe M."/>
            <person name="Kojima H."/>
            <person name="Fukui M."/>
        </authorList>
    </citation>
    <scope>NUCLEOTIDE SEQUENCE [LARGE SCALE GENOMIC DNA]</scope>
    <source>
        <strain evidence="5 6">28bB2T</strain>
    </source>
</reference>
<accession>A0A5K7ZJ31</accession>
<evidence type="ECO:0000313" key="5">
    <source>
        <dbReference type="EMBL" id="BBO81404.1"/>
    </source>
</evidence>
<sequence length="244" mass="27172">MIHVKGLCKTFETDRSPVLNNLSFSLSAGETLSIIGPSGCGKTTLLYMLADLLRPTSGSIEIKSTNSDQSKCTTAMILQNFGLFPWKTVSENVALALKIRKTPKDVVSRVTASLLEELGIGALASRYPVQISGGQQQRVAIARALATDPNILLMDEPFSALDALTREHLQNTLLAMWQKRRLTYVIVTHSVEEAVFLGRTIMILSDRPTRIRKVIPNEGFGEQAFRMEDQYFEKIRSIRRIMEG</sequence>
<proteinExistence type="predicted"/>
<name>A0A5K7ZJ31_9BACT</name>
<evidence type="ECO:0000259" key="4">
    <source>
        <dbReference type="PROSITE" id="PS50893"/>
    </source>
</evidence>
<dbReference type="CDD" id="cd03293">
    <property type="entry name" value="ABC_NrtD_SsuB_transporters"/>
    <property type="match status" value="1"/>
</dbReference>
<organism evidence="5 6">
    <name type="scientific">Desulfosarcina ovata subsp. sediminis</name>
    <dbReference type="NCBI Taxonomy" id="885957"/>
    <lineage>
        <taxon>Bacteria</taxon>
        <taxon>Pseudomonadati</taxon>
        <taxon>Thermodesulfobacteriota</taxon>
        <taxon>Desulfobacteria</taxon>
        <taxon>Desulfobacterales</taxon>
        <taxon>Desulfosarcinaceae</taxon>
        <taxon>Desulfosarcina</taxon>
    </lineage>
</organism>
<dbReference type="InterPro" id="IPR003439">
    <property type="entry name" value="ABC_transporter-like_ATP-bd"/>
</dbReference>
<dbReference type="InterPro" id="IPR027417">
    <property type="entry name" value="P-loop_NTPase"/>
</dbReference>
<dbReference type="SMART" id="SM00382">
    <property type="entry name" value="AAA"/>
    <property type="match status" value="1"/>
</dbReference>
<dbReference type="Proteomes" id="UP000425960">
    <property type="component" value="Chromosome"/>
</dbReference>
<dbReference type="KEGG" id="dov:DSCO28_19700"/>
<evidence type="ECO:0000313" key="6">
    <source>
        <dbReference type="Proteomes" id="UP000425960"/>
    </source>
</evidence>
<dbReference type="PANTHER" id="PTHR42788">
    <property type="entry name" value="TAURINE IMPORT ATP-BINDING PROTEIN-RELATED"/>
    <property type="match status" value="1"/>
</dbReference>
<dbReference type="AlphaFoldDB" id="A0A5K7ZJ31"/>
<dbReference type="PANTHER" id="PTHR42788:SF13">
    <property type="entry name" value="ALIPHATIC SULFONATES IMPORT ATP-BINDING PROTEIN SSUB"/>
    <property type="match status" value="1"/>
</dbReference>
<dbReference type="Gene3D" id="3.40.50.300">
    <property type="entry name" value="P-loop containing nucleotide triphosphate hydrolases"/>
    <property type="match status" value="1"/>
</dbReference>
<dbReference type="InterPro" id="IPR017871">
    <property type="entry name" value="ABC_transporter-like_CS"/>
</dbReference>
<dbReference type="RefSeq" id="WP_155322128.1">
    <property type="nucleotide sequence ID" value="NZ_AP021876.1"/>
</dbReference>
<feature type="domain" description="ABC transporter" evidence="4">
    <location>
        <begin position="2"/>
        <end position="231"/>
    </location>
</feature>
<protein>
    <submittedName>
        <fullName evidence="5">ABC transporter ATP-binding protein</fullName>
    </submittedName>
</protein>
<gene>
    <name evidence="5" type="ORF">DSCO28_19700</name>
</gene>
<dbReference type="GO" id="GO:0016887">
    <property type="term" value="F:ATP hydrolysis activity"/>
    <property type="evidence" value="ECO:0007669"/>
    <property type="project" value="InterPro"/>
</dbReference>
<dbReference type="InterPro" id="IPR050166">
    <property type="entry name" value="ABC_transporter_ATP-bind"/>
</dbReference>
<evidence type="ECO:0000256" key="2">
    <source>
        <dbReference type="ARBA" id="ARBA00022741"/>
    </source>
</evidence>
<dbReference type="PROSITE" id="PS50893">
    <property type="entry name" value="ABC_TRANSPORTER_2"/>
    <property type="match status" value="1"/>
</dbReference>
<keyword evidence="2" id="KW-0547">Nucleotide-binding</keyword>
<evidence type="ECO:0000256" key="3">
    <source>
        <dbReference type="ARBA" id="ARBA00022840"/>
    </source>
</evidence>
<dbReference type="InterPro" id="IPR003593">
    <property type="entry name" value="AAA+_ATPase"/>
</dbReference>
<evidence type="ECO:0000256" key="1">
    <source>
        <dbReference type="ARBA" id="ARBA00022448"/>
    </source>
</evidence>
<dbReference type="Pfam" id="PF00005">
    <property type="entry name" value="ABC_tran"/>
    <property type="match status" value="1"/>
</dbReference>